<keyword evidence="2" id="KW-1185">Reference proteome</keyword>
<reference evidence="1 2" key="1">
    <citation type="journal article" date="2009" name="Nat. Biotechnol.">
        <title>Genome sequence of the recombinant protein production host Pichia pastoris.</title>
        <authorList>
            <person name="De Schutter K."/>
            <person name="Lin Y.C."/>
            <person name="Tiels P."/>
            <person name="Van Hecke A."/>
            <person name="Glinka S."/>
            <person name="Weber-Lehmann J."/>
            <person name="Rouze P."/>
            <person name="Van de Peer Y."/>
            <person name="Callewaert N."/>
        </authorList>
    </citation>
    <scope>NUCLEOTIDE SEQUENCE [LARGE SCALE GENOMIC DNA]</scope>
    <source>
        <strain evidence="2">GS115 / ATCC 20864</strain>
    </source>
</reference>
<dbReference type="RefSeq" id="XP_002493138.1">
    <property type="nucleotide sequence ID" value="XM_002493093.1"/>
</dbReference>
<evidence type="ECO:0000313" key="1">
    <source>
        <dbReference type="EMBL" id="CAY70959.1"/>
    </source>
</evidence>
<dbReference type="AlphaFoldDB" id="C4R5X3"/>
<dbReference type="GeneID" id="8200255"/>
<dbReference type="EMBL" id="FN392321">
    <property type="protein sequence ID" value="CAY70959.1"/>
    <property type="molecule type" value="Genomic_DNA"/>
</dbReference>
<gene>
    <name evidence="1" type="ordered locus">PAS_chr3_0901</name>
</gene>
<dbReference type="HOGENOM" id="CLU_509114_0_0_1"/>
<dbReference type="KEGG" id="ppa:PAS_chr3_0901"/>
<dbReference type="InterPro" id="IPR014752">
    <property type="entry name" value="Arrestin-like_C"/>
</dbReference>
<dbReference type="Gene3D" id="2.60.40.640">
    <property type="match status" value="1"/>
</dbReference>
<sequence length="535" mass="62060">MGLFGLFELEFNPEFPDDHVYTGENIKGSLTFTTRRQIDVTKIVLSLNGVAVLTYIEGSGESSTRYEQELDLFSPREVLVFPNPDATSSSGNYTLPKKFTTSFDYDLTFPKFIDPELVSCSRPFFDITPSTNSFNASGTQRCEIRYFLKLDVNYKSFSSKQSKIWEFQYQNNVGIDYINRILRTKEDDMHGEFFSQSDVDDDDEDISIPETEDTEHPMLKYWRKGYRDHKDFKNKKKILIDSIAGSKSKEPVPNEASLSKLDKLFRRKKADHGVNFFNILLTIAITNSSRFNRPFILIGESLRNKFDIEFSVPFNDHYQLSQNQSSKLSAFYLKNIAVFVRTTVGVRIRDRRFNSGSITPRLIYYKRWSTSDADGLFEIDLLEKGKFSPEDNTLSYKLSLDKFLEGGLRDPIVSPHLPLRTWVHKYNEDILKSLMKNMEKFPDLHRVYPDYQLRKHANICSELYFRIQVAATKDGDDVHTFKIFRPVMLLEHQEDSKIVDMVNNPELPGYEDILPHYTEVDHNGKEEKVAKVVSC</sequence>
<organism evidence="1 2">
    <name type="scientific">Komagataella phaffii (strain GS115 / ATCC 20864)</name>
    <name type="common">Yeast</name>
    <name type="synonym">Pichia pastoris</name>
    <dbReference type="NCBI Taxonomy" id="644223"/>
    <lineage>
        <taxon>Eukaryota</taxon>
        <taxon>Fungi</taxon>
        <taxon>Dikarya</taxon>
        <taxon>Ascomycota</taxon>
        <taxon>Saccharomycotina</taxon>
        <taxon>Pichiomycetes</taxon>
        <taxon>Pichiales</taxon>
        <taxon>Pichiaceae</taxon>
        <taxon>Komagataella</taxon>
    </lineage>
</organism>
<proteinExistence type="predicted"/>
<evidence type="ECO:0000313" key="2">
    <source>
        <dbReference type="Proteomes" id="UP000000314"/>
    </source>
</evidence>
<dbReference type="InParanoid" id="C4R5X3"/>
<name>C4R5X3_KOMPG</name>
<dbReference type="Proteomes" id="UP000000314">
    <property type="component" value="Chromosome 3"/>
</dbReference>
<protein>
    <submittedName>
        <fullName evidence="1">Uncharacterized protein</fullName>
    </submittedName>
</protein>
<dbReference type="OrthoDB" id="10279558at2759"/>
<accession>C4R5X3</accession>